<organism evidence="1 2">
    <name type="scientific">Mycena belliarum</name>
    <dbReference type="NCBI Taxonomy" id="1033014"/>
    <lineage>
        <taxon>Eukaryota</taxon>
        <taxon>Fungi</taxon>
        <taxon>Dikarya</taxon>
        <taxon>Basidiomycota</taxon>
        <taxon>Agaricomycotina</taxon>
        <taxon>Agaricomycetes</taxon>
        <taxon>Agaricomycetidae</taxon>
        <taxon>Agaricales</taxon>
        <taxon>Marasmiineae</taxon>
        <taxon>Mycenaceae</taxon>
        <taxon>Mycena</taxon>
    </lineage>
</organism>
<dbReference type="AlphaFoldDB" id="A0AAD6XS28"/>
<evidence type="ECO:0000313" key="1">
    <source>
        <dbReference type="EMBL" id="KAJ7088797.1"/>
    </source>
</evidence>
<dbReference type="Proteomes" id="UP001222325">
    <property type="component" value="Unassembled WGS sequence"/>
</dbReference>
<reference evidence="1" key="1">
    <citation type="submission" date="2023-03" db="EMBL/GenBank/DDBJ databases">
        <title>Massive genome expansion in bonnet fungi (Mycena s.s.) driven by repeated elements and novel gene families across ecological guilds.</title>
        <authorList>
            <consortium name="Lawrence Berkeley National Laboratory"/>
            <person name="Harder C.B."/>
            <person name="Miyauchi S."/>
            <person name="Viragh M."/>
            <person name="Kuo A."/>
            <person name="Thoen E."/>
            <person name="Andreopoulos B."/>
            <person name="Lu D."/>
            <person name="Skrede I."/>
            <person name="Drula E."/>
            <person name="Henrissat B."/>
            <person name="Morin E."/>
            <person name="Kohler A."/>
            <person name="Barry K."/>
            <person name="LaButti K."/>
            <person name="Morin E."/>
            <person name="Salamov A."/>
            <person name="Lipzen A."/>
            <person name="Mereny Z."/>
            <person name="Hegedus B."/>
            <person name="Baldrian P."/>
            <person name="Stursova M."/>
            <person name="Weitz H."/>
            <person name="Taylor A."/>
            <person name="Grigoriev I.V."/>
            <person name="Nagy L.G."/>
            <person name="Martin F."/>
            <person name="Kauserud H."/>
        </authorList>
    </citation>
    <scope>NUCLEOTIDE SEQUENCE</scope>
    <source>
        <strain evidence="1">CBHHK173m</strain>
    </source>
</reference>
<gene>
    <name evidence="1" type="ORF">B0H15DRAFT_286520</name>
</gene>
<keyword evidence="2" id="KW-1185">Reference proteome</keyword>
<proteinExistence type="predicted"/>
<name>A0AAD6XS28_9AGAR</name>
<comment type="caution">
    <text evidence="1">The sequence shown here is derived from an EMBL/GenBank/DDBJ whole genome shotgun (WGS) entry which is preliminary data.</text>
</comment>
<sequence>MTRAVPIVAPTPRSSLFPPATMPPNKKTVPLKVSPQASVAGADDTCAALDASGRLCNALTKEGGRWCPRHDKQRIKLYVNYKAYHAALDAFPERSICHTHGAIQGCTSLEKVRAWNKALLTKYGLLNRCISARAYFTERFFGNDMDFGHKTFWHFLIKQLHKTEALLIDVEQRACELVLEAQNALWVLKLQADFSGLQEKEECSGHEEGIFPALRPAPPSPTDTGDIEDPLDVALREKCAVLWEKIRTRLARYCAPVGSRFYDERIAVIHGCVRRAIYTDAKLLVVAQNYESVVALLTDTTLDVRIVDKLWYAIRSMWVYEVRAAIDDVVRPADGPGEYVAVLGGRVYKDLSDCEFKFHFWGHMTAVFRCYSCVRRVCKSVEEIVTLTRFAVLTATGLSQGGLKYDLPYESSKILSLSGFIPNGIDAAPPRAVVSKCNCVLNGAPHWEETRVSYVLGAGLPLGDPKAHAFVNACLRDPALMVLTRKGKDAPVVRSTTRIWAERVRQASTRAGLRAAAWDARRAMYYRDSVLEAVCPRAAETVVFEDCFQVVLVDGGDGSMAEFVKRVSEIWLEVYGVRDTMALMGEVATPFVEGGELEVNYHGRSAPATLVANIEEDVLAAYKRLWGSAPAELLDEDRLEQMAAISKK</sequence>
<evidence type="ECO:0000313" key="2">
    <source>
        <dbReference type="Proteomes" id="UP001222325"/>
    </source>
</evidence>
<protein>
    <submittedName>
        <fullName evidence="1">Uncharacterized protein</fullName>
    </submittedName>
</protein>
<accession>A0AAD6XS28</accession>
<dbReference type="EMBL" id="JARJCN010000025">
    <property type="protein sequence ID" value="KAJ7088797.1"/>
    <property type="molecule type" value="Genomic_DNA"/>
</dbReference>